<proteinExistence type="predicted"/>
<dbReference type="Pfam" id="PF22931">
    <property type="entry name" value="SAM_TNK"/>
    <property type="match status" value="1"/>
</dbReference>
<keyword evidence="2" id="KW-0728">SH3 domain</keyword>
<keyword evidence="4" id="KW-0547">Nucleotide-binding</keyword>
<evidence type="ECO:0000256" key="5">
    <source>
        <dbReference type="ARBA" id="ARBA00022777"/>
    </source>
</evidence>
<sequence>APRKCPHRLRPPRAGGYKGDPPEAGDTSPSVDLYPRRSWTDSAHSCTLAPWWPFPGTGMMPEDSTEWLHQLLRELQLDQFYAKIRDDLNVTRLSHFDFVRPLDLDHIGMGKPAQRRLFEAIKRRRPPVKPKSWMYK</sequence>
<reference evidence="10" key="1">
    <citation type="journal article" date="2022" name="bioRxiv">
        <title>Sequencing and chromosome-scale assembly of the giantPleurodeles waltlgenome.</title>
        <authorList>
            <person name="Brown T."/>
            <person name="Elewa A."/>
            <person name="Iarovenko S."/>
            <person name="Subramanian E."/>
            <person name="Araus A.J."/>
            <person name="Petzold A."/>
            <person name="Susuki M."/>
            <person name="Suzuki K.-i.T."/>
            <person name="Hayashi T."/>
            <person name="Toyoda A."/>
            <person name="Oliveira C."/>
            <person name="Osipova E."/>
            <person name="Leigh N.D."/>
            <person name="Simon A."/>
            <person name="Yun M.H."/>
        </authorList>
    </citation>
    <scope>NUCLEOTIDE SEQUENCE</scope>
    <source>
        <strain evidence="10">20211129_DDA</strain>
        <tissue evidence="10">Liver</tissue>
    </source>
</reference>
<name>A0AAV7KPJ0_PLEWA</name>
<protein>
    <recommendedName>
        <fullName evidence="1">non-specific protein-tyrosine kinase</fullName>
        <ecNumber evidence="1">2.7.10.2</ecNumber>
    </recommendedName>
</protein>
<dbReference type="AlphaFoldDB" id="A0AAV7KPJ0"/>
<comment type="caution">
    <text evidence="10">The sequence shown here is derived from an EMBL/GenBank/DDBJ whole genome shotgun (WGS) entry which is preliminary data.</text>
</comment>
<dbReference type="GO" id="GO:0005524">
    <property type="term" value="F:ATP binding"/>
    <property type="evidence" value="ECO:0007669"/>
    <property type="project" value="UniProtKB-KW"/>
</dbReference>
<dbReference type="EC" id="2.7.10.2" evidence="1"/>
<dbReference type="GO" id="GO:0004715">
    <property type="term" value="F:non-membrane spanning protein tyrosine kinase activity"/>
    <property type="evidence" value="ECO:0007669"/>
    <property type="project" value="UniProtKB-EC"/>
</dbReference>
<evidence type="ECO:0000256" key="3">
    <source>
        <dbReference type="ARBA" id="ARBA00022679"/>
    </source>
</evidence>
<keyword evidence="6" id="KW-0067">ATP-binding</keyword>
<evidence type="ECO:0000256" key="2">
    <source>
        <dbReference type="ARBA" id="ARBA00022443"/>
    </source>
</evidence>
<accession>A0AAV7KPJ0</accession>
<feature type="domain" description="ACK/TNK-like SAM" evidence="9">
    <location>
        <begin position="68"/>
        <end position="123"/>
    </location>
</feature>
<keyword evidence="5" id="KW-0418">Kinase</keyword>
<feature type="region of interest" description="Disordered" evidence="8">
    <location>
        <begin position="1"/>
        <end position="34"/>
    </location>
</feature>
<keyword evidence="3" id="KW-0808">Transferase</keyword>
<dbReference type="CDD" id="cd09539">
    <property type="entry name" value="SAM_TNK-like"/>
    <property type="match status" value="1"/>
</dbReference>
<dbReference type="InterPro" id="IPR049587">
    <property type="entry name" value="TNK-like_SAM"/>
</dbReference>
<evidence type="ECO:0000256" key="4">
    <source>
        <dbReference type="ARBA" id="ARBA00022741"/>
    </source>
</evidence>
<dbReference type="InterPro" id="IPR055175">
    <property type="entry name" value="ACK/TNK-like_SAM"/>
</dbReference>
<evidence type="ECO:0000256" key="1">
    <source>
        <dbReference type="ARBA" id="ARBA00011903"/>
    </source>
</evidence>
<feature type="compositionally biased region" description="Basic residues" evidence="8">
    <location>
        <begin position="1"/>
        <end position="11"/>
    </location>
</feature>
<gene>
    <name evidence="10" type="ORF">NDU88_000291</name>
</gene>
<feature type="non-terminal residue" evidence="10">
    <location>
        <position position="136"/>
    </location>
</feature>
<evidence type="ECO:0000313" key="10">
    <source>
        <dbReference type="EMBL" id="KAJ1080069.1"/>
    </source>
</evidence>
<keyword evidence="11" id="KW-1185">Reference proteome</keyword>
<feature type="non-terminal residue" evidence="10">
    <location>
        <position position="1"/>
    </location>
</feature>
<dbReference type="EMBL" id="JANPWB010000016">
    <property type="protein sequence ID" value="KAJ1080069.1"/>
    <property type="molecule type" value="Genomic_DNA"/>
</dbReference>
<evidence type="ECO:0000256" key="7">
    <source>
        <dbReference type="ARBA" id="ARBA00023137"/>
    </source>
</evidence>
<evidence type="ECO:0000313" key="11">
    <source>
        <dbReference type="Proteomes" id="UP001066276"/>
    </source>
</evidence>
<keyword evidence="7" id="KW-0829">Tyrosine-protein kinase</keyword>
<evidence type="ECO:0000256" key="6">
    <source>
        <dbReference type="ARBA" id="ARBA00022840"/>
    </source>
</evidence>
<organism evidence="10 11">
    <name type="scientific">Pleurodeles waltl</name>
    <name type="common">Iberian ribbed newt</name>
    <dbReference type="NCBI Taxonomy" id="8319"/>
    <lineage>
        <taxon>Eukaryota</taxon>
        <taxon>Metazoa</taxon>
        <taxon>Chordata</taxon>
        <taxon>Craniata</taxon>
        <taxon>Vertebrata</taxon>
        <taxon>Euteleostomi</taxon>
        <taxon>Amphibia</taxon>
        <taxon>Batrachia</taxon>
        <taxon>Caudata</taxon>
        <taxon>Salamandroidea</taxon>
        <taxon>Salamandridae</taxon>
        <taxon>Pleurodelinae</taxon>
        <taxon>Pleurodeles</taxon>
    </lineage>
</organism>
<evidence type="ECO:0000256" key="8">
    <source>
        <dbReference type="SAM" id="MobiDB-lite"/>
    </source>
</evidence>
<dbReference type="Proteomes" id="UP001066276">
    <property type="component" value="Chromosome 12"/>
</dbReference>
<evidence type="ECO:0000259" key="9">
    <source>
        <dbReference type="Pfam" id="PF22931"/>
    </source>
</evidence>